<dbReference type="EMBL" id="CP012528">
    <property type="protein sequence ID" value="ALC49881.1"/>
    <property type="molecule type" value="Genomic_DNA"/>
</dbReference>
<sequence length="326" mass="37408">MWRSSMTSAFPLSCCSRNLQAGEAGILSAYKFVLRYMKSEVGRGLHFTKSPIYMRHYSKTLVSPEMRMSVCDVLRGCGVHAQRYYASAHAKTPRYCQFASDQRASSSCECRALQQEPASTDIPAVRKLCSLNKSRDTLKTLQERQRAAKNRILRRLSRVRHVAVGKKIIAIEMRKFPEYKIALPSLTPKRQPIIKKHLLLEHSEREDETETKPKSNILLPPKRRRYLTEDNPNHPLSSKTTSALHRVVCSNPTYLASLYNRKFRSQLRNPTLCRYPIYSSAEESPENNNSSTSIFSRRMSPLKSRDPAGDRSKVFKSLRLRSLLLN</sequence>
<evidence type="ECO:0000313" key="2">
    <source>
        <dbReference type="EMBL" id="ALC49881.1"/>
    </source>
</evidence>
<dbReference type="Proteomes" id="UP000494163">
    <property type="component" value="Chromosome X"/>
</dbReference>
<name>A0A0M5J8H0_DROBS</name>
<reference evidence="2 3" key="1">
    <citation type="submission" date="2015-08" db="EMBL/GenBank/DDBJ databases">
        <title>Ancestral chromatin configuration constrains chromatin evolution on differentiating sex chromosomes in Drosophila.</title>
        <authorList>
            <person name="Zhou Q."/>
            <person name="Bachtrog D."/>
        </authorList>
    </citation>
    <scope>NUCLEOTIDE SEQUENCE [LARGE SCALE GENOMIC DNA]</scope>
    <source>
        <tissue evidence="2">Whole larvae</tissue>
    </source>
</reference>
<feature type="region of interest" description="Disordered" evidence="1">
    <location>
        <begin position="281"/>
        <end position="311"/>
    </location>
</feature>
<protein>
    <submittedName>
        <fullName evidence="2">Maker361</fullName>
    </submittedName>
</protein>
<dbReference type="AlphaFoldDB" id="A0A0M5J8H0"/>
<evidence type="ECO:0000256" key="1">
    <source>
        <dbReference type="SAM" id="MobiDB-lite"/>
    </source>
</evidence>
<proteinExistence type="predicted"/>
<feature type="compositionally biased region" description="Low complexity" evidence="1">
    <location>
        <begin position="281"/>
        <end position="293"/>
    </location>
</feature>
<accession>A0A0M5J8H0</accession>
<organism evidence="2 3">
    <name type="scientific">Drosophila busckii</name>
    <name type="common">Fruit fly</name>
    <dbReference type="NCBI Taxonomy" id="30019"/>
    <lineage>
        <taxon>Eukaryota</taxon>
        <taxon>Metazoa</taxon>
        <taxon>Ecdysozoa</taxon>
        <taxon>Arthropoda</taxon>
        <taxon>Hexapoda</taxon>
        <taxon>Insecta</taxon>
        <taxon>Pterygota</taxon>
        <taxon>Neoptera</taxon>
        <taxon>Endopterygota</taxon>
        <taxon>Diptera</taxon>
        <taxon>Brachycera</taxon>
        <taxon>Muscomorpha</taxon>
        <taxon>Ephydroidea</taxon>
        <taxon>Drosophilidae</taxon>
        <taxon>Drosophila</taxon>
    </lineage>
</organism>
<keyword evidence="3" id="KW-1185">Reference proteome</keyword>
<evidence type="ECO:0000313" key="3">
    <source>
        <dbReference type="Proteomes" id="UP000494163"/>
    </source>
</evidence>
<gene>
    <name evidence="2" type="ORF">Dbus_chrXg1737</name>
</gene>